<protein>
    <submittedName>
        <fullName evidence="1">Uncharacterized protein</fullName>
    </submittedName>
</protein>
<accession>A0A7C4YGT9</accession>
<proteinExistence type="predicted"/>
<reference evidence="1" key="1">
    <citation type="journal article" date="2020" name="mSystems">
        <title>Genome- and Community-Level Interaction Insights into Carbon Utilization and Element Cycling Functions of Hydrothermarchaeota in Hydrothermal Sediment.</title>
        <authorList>
            <person name="Zhou Z."/>
            <person name="Liu Y."/>
            <person name="Xu W."/>
            <person name="Pan J."/>
            <person name="Luo Z.H."/>
            <person name="Li M."/>
        </authorList>
    </citation>
    <scope>NUCLEOTIDE SEQUENCE [LARGE SCALE GENOMIC DNA]</scope>
    <source>
        <strain evidence="1">SpSt-780</strain>
    </source>
</reference>
<gene>
    <name evidence="1" type="ORF">ENV67_07505</name>
</gene>
<evidence type="ECO:0000313" key="1">
    <source>
        <dbReference type="EMBL" id="HGW92366.1"/>
    </source>
</evidence>
<name>A0A7C4YGT9_UNCW3</name>
<dbReference type="AlphaFoldDB" id="A0A7C4YGT9"/>
<organism evidence="1">
    <name type="scientific">candidate division WOR-3 bacterium</name>
    <dbReference type="NCBI Taxonomy" id="2052148"/>
    <lineage>
        <taxon>Bacteria</taxon>
        <taxon>Bacteria division WOR-3</taxon>
    </lineage>
</organism>
<dbReference type="EMBL" id="DTHG01000092">
    <property type="protein sequence ID" value="HGW92366.1"/>
    <property type="molecule type" value="Genomic_DNA"/>
</dbReference>
<sequence length="99" mass="12397">MKKIIFIFIIFTSCVIIRPPYGKAYGYKKKHIFWYYPEYEIYYNPSTKVYIVFKNNQWIFVNTPPFKLEKYIIIESDDDKPWERHHIYKEKFKIKKKKK</sequence>
<comment type="caution">
    <text evidence="1">The sequence shown here is derived from an EMBL/GenBank/DDBJ whole genome shotgun (WGS) entry which is preliminary data.</text>
</comment>